<reference evidence="2 3" key="1">
    <citation type="submission" date="2021-03" db="EMBL/GenBank/DDBJ databases">
        <title>Genomic Encyclopedia of Type Strains, Phase IV (KMG-IV): sequencing the most valuable type-strain genomes for metagenomic binning, comparative biology and taxonomic classification.</title>
        <authorList>
            <person name="Goeker M."/>
        </authorList>
    </citation>
    <scope>NUCLEOTIDE SEQUENCE [LARGE SCALE GENOMIC DNA]</scope>
    <source>
        <strain evidence="2 3">DSM 24738</strain>
    </source>
</reference>
<dbReference type="EMBL" id="JAGGKT010000026">
    <property type="protein sequence ID" value="MBP1934745.1"/>
    <property type="molecule type" value="Genomic_DNA"/>
</dbReference>
<dbReference type="Gene3D" id="3.30.70.100">
    <property type="match status" value="1"/>
</dbReference>
<organism evidence="2 3">
    <name type="scientific">Ammoniphilus resinae</name>
    <dbReference type="NCBI Taxonomy" id="861532"/>
    <lineage>
        <taxon>Bacteria</taxon>
        <taxon>Bacillati</taxon>
        <taxon>Bacillota</taxon>
        <taxon>Bacilli</taxon>
        <taxon>Bacillales</taxon>
        <taxon>Paenibacillaceae</taxon>
        <taxon>Aneurinibacillus group</taxon>
        <taxon>Ammoniphilus</taxon>
    </lineage>
</organism>
<accession>A0ABS4GWU8</accession>
<dbReference type="RefSeq" id="WP_209812728.1">
    <property type="nucleotide sequence ID" value="NZ_JAGGKT010000026.1"/>
</dbReference>
<dbReference type="SUPFAM" id="SSF55008">
    <property type="entry name" value="HMA, heavy metal-associated domain"/>
    <property type="match status" value="1"/>
</dbReference>
<evidence type="ECO:0000313" key="2">
    <source>
        <dbReference type="EMBL" id="MBP1934745.1"/>
    </source>
</evidence>
<name>A0ABS4GWU8_9BACL</name>
<dbReference type="Proteomes" id="UP001519343">
    <property type="component" value="Unassembled WGS sequence"/>
</dbReference>
<proteinExistence type="predicted"/>
<dbReference type="CDD" id="cd00371">
    <property type="entry name" value="HMA"/>
    <property type="match status" value="1"/>
</dbReference>
<evidence type="ECO:0000313" key="3">
    <source>
        <dbReference type="Proteomes" id="UP001519343"/>
    </source>
</evidence>
<dbReference type="Pfam" id="PF00403">
    <property type="entry name" value="HMA"/>
    <property type="match status" value="1"/>
</dbReference>
<dbReference type="InterPro" id="IPR006121">
    <property type="entry name" value="HMA_dom"/>
</dbReference>
<evidence type="ECO:0000259" key="1">
    <source>
        <dbReference type="PROSITE" id="PS50846"/>
    </source>
</evidence>
<gene>
    <name evidence="2" type="ORF">J2Z37_004765</name>
</gene>
<feature type="domain" description="HMA" evidence="1">
    <location>
        <begin position="2"/>
        <end position="68"/>
    </location>
</feature>
<dbReference type="PROSITE" id="PS50846">
    <property type="entry name" value="HMA_2"/>
    <property type="match status" value="1"/>
</dbReference>
<sequence>MKTKTIRIKGIKDQKEAQQVVSGMKEVWGVREADINLATGEVTVSFDDQAASVQDIEQAILDYGLELEGKS</sequence>
<comment type="caution">
    <text evidence="2">The sequence shown here is derived from an EMBL/GenBank/DDBJ whole genome shotgun (WGS) entry which is preliminary data.</text>
</comment>
<keyword evidence="3" id="KW-1185">Reference proteome</keyword>
<dbReference type="InterPro" id="IPR036163">
    <property type="entry name" value="HMA_dom_sf"/>
</dbReference>
<protein>
    <submittedName>
        <fullName evidence="2">Copper chaperone CopZ</fullName>
    </submittedName>
</protein>